<accession>A0A7W7RX73</accession>
<name>A0A7W7RX73_9ACTN</name>
<protein>
    <recommendedName>
        <fullName evidence="3">Lipoprotein</fullName>
    </recommendedName>
</protein>
<dbReference type="RefSeq" id="WP_184755730.1">
    <property type="nucleotide sequence ID" value="NZ_BAABEK010000036.1"/>
</dbReference>
<keyword evidence="2" id="KW-1185">Reference proteome</keyword>
<gene>
    <name evidence="1" type="ORF">FHR32_004120</name>
</gene>
<dbReference type="Proteomes" id="UP000534286">
    <property type="component" value="Unassembled WGS sequence"/>
</dbReference>
<comment type="caution">
    <text evidence="1">The sequence shown here is derived from an EMBL/GenBank/DDBJ whole genome shotgun (WGS) entry which is preliminary data.</text>
</comment>
<dbReference type="PROSITE" id="PS51257">
    <property type="entry name" value="PROKAR_LIPOPROTEIN"/>
    <property type="match status" value="1"/>
</dbReference>
<dbReference type="AlphaFoldDB" id="A0A7W7RX73"/>
<evidence type="ECO:0000313" key="1">
    <source>
        <dbReference type="EMBL" id="MBB4939815.1"/>
    </source>
</evidence>
<evidence type="ECO:0000313" key="2">
    <source>
        <dbReference type="Proteomes" id="UP000534286"/>
    </source>
</evidence>
<sequence length="317" mass="33890">MPRRLLTLLLGLTVLSGCGVRTDEDSVTRGAAPSPETSARAVELAEATQAFELLSRLDDAWRKRDCQAVESLTTWAENTLGGRACEATRNGRPAPVRKEYSDPEFFLPATADADRWFVALARKPGPAYFLFVDGGDDWRLAAGPIPVKGEPPAPAQGAVPTDDPTTGVKVRLAPQRYLTYLTYLTDPAGVSGVTFPKGDAVREIFDELVQRPRKVRPDRLTSDVRLFVGPQRALLLPGGGALVIHALEIEHRQKAGPGRSSLSHPLYGGDELRGFTGKRGTGGLTGTEIVLLATKVTGGAKLSTVAVRRSLATLTAG</sequence>
<proteinExistence type="predicted"/>
<dbReference type="EMBL" id="JACHJU010000001">
    <property type="protein sequence ID" value="MBB4939815.1"/>
    <property type="molecule type" value="Genomic_DNA"/>
</dbReference>
<evidence type="ECO:0008006" key="3">
    <source>
        <dbReference type="Google" id="ProtNLM"/>
    </source>
</evidence>
<reference evidence="1 2" key="1">
    <citation type="submission" date="2020-08" db="EMBL/GenBank/DDBJ databases">
        <title>Sequencing the genomes of 1000 actinobacteria strains.</title>
        <authorList>
            <person name="Klenk H.-P."/>
        </authorList>
    </citation>
    <scope>NUCLEOTIDE SEQUENCE [LARGE SCALE GENOMIC DNA]</scope>
    <source>
        <strain evidence="1 2">DSM 43023</strain>
    </source>
</reference>
<organism evidence="1 2">
    <name type="scientific">Streptosporangium album</name>
    <dbReference type="NCBI Taxonomy" id="47479"/>
    <lineage>
        <taxon>Bacteria</taxon>
        <taxon>Bacillati</taxon>
        <taxon>Actinomycetota</taxon>
        <taxon>Actinomycetes</taxon>
        <taxon>Streptosporangiales</taxon>
        <taxon>Streptosporangiaceae</taxon>
        <taxon>Streptosporangium</taxon>
    </lineage>
</organism>